<accession>A0A5D3KV07</accession>
<dbReference type="EMBL" id="VSSS01000018">
    <property type="protein sequence ID" value="TYL96678.1"/>
    <property type="molecule type" value="Genomic_DNA"/>
</dbReference>
<dbReference type="Proteomes" id="UP000324758">
    <property type="component" value="Unassembled WGS sequence"/>
</dbReference>
<proteinExistence type="predicted"/>
<feature type="region of interest" description="Disordered" evidence="1">
    <location>
        <begin position="87"/>
        <end position="106"/>
    </location>
</feature>
<evidence type="ECO:0000313" key="2">
    <source>
        <dbReference type="EMBL" id="TYL96678.1"/>
    </source>
</evidence>
<reference evidence="2 3" key="1">
    <citation type="submission" date="2019-08" db="EMBL/GenBank/DDBJ databases">
        <title>Bradyrhizobium hipponensis sp. nov., a rhizobium isolated from a Lupinus angustifolius root nodule in Tunisia.</title>
        <authorList>
            <person name="Off K."/>
            <person name="Rejili M."/>
            <person name="Mars M."/>
            <person name="Brachmann A."/>
            <person name="Marin M."/>
        </authorList>
    </citation>
    <scope>NUCLEOTIDE SEQUENCE [LARGE SCALE GENOMIC DNA]</scope>
    <source>
        <strain evidence="2 3">CTAW71</strain>
    </source>
</reference>
<feature type="region of interest" description="Disordered" evidence="1">
    <location>
        <begin position="1"/>
        <end position="21"/>
    </location>
</feature>
<feature type="compositionally biased region" description="Polar residues" evidence="1">
    <location>
        <begin position="91"/>
        <end position="106"/>
    </location>
</feature>
<evidence type="ECO:0000256" key="1">
    <source>
        <dbReference type="SAM" id="MobiDB-lite"/>
    </source>
</evidence>
<evidence type="ECO:0000313" key="3">
    <source>
        <dbReference type="Proteomes" id="UP000324758"/>
    </source>
</evidence>
<gene>
    <name evidence="2" type="ORF">FXB40_11440</name>
</gene>
<comment type="caution">
    <text evidence="2">The sequence shown here is derived from an EMBL/GenBank/DDBJ whole genome shotgun (WGS) entry which is preliminary data.</text>
</comment>
<sequence length="106" mass="10996">MRTVHFRDHPRSERNGDPPCDLNPRIFLPRRTIMKTILAIACLSALALASPAEAKGCIKGAIVGGVAGHMAGHGKLGAAAGCAVGHHEANKQNPNNSNAQAPSGQK</sequence>
<feature type="compositionally biased region" description="Basic and acidic residues" evidence="1">
    <location>
        <begin position="1"/>
        <end position="16"/>
    </location>
</feature>
<evidence type="ECO:0008006" key="4">
    <source>
        <dbReference type="Google" id="ProtNLM"/>
    </source>
</evidence>
<name>A0A5D3KV07_9BRAD</name>
<dbReference type="OrthoDB" id="8253872at2"/>
<protein>
    <recommendedName>
        <fullName evidence="4">Glycine zipper 2TM domain-containing protein</fullName>
    </recommendedName>
</protein>
<keyword evidence="3" id="KW-1185">Reference proteome</keyword>
<dbReference type="AlphaFoldDB" id="A0A5D3KV07"/>
<organism evidence="2 3">
    <name type="scientific">Bradyrhizobium rifense</name>
    <dbReference type="NCBI Taxonomy" id="515499"/>
    <lineage>
        <taxon>Bacteria</taxon>
        <taxon>Pseudomonadati</taxon>
        <taxon>Pseudomonadota</taxon>
        <taxon>Alphaproteobacteria</taxon>
        <taxon>Hyphomicrobiales</taxon>
        <taxon>Nitrobacteraceae</taxon>
        <taxon>Bradyrhizobium</taxon>
    </lineage>
</organism>